<comment type="caution">
    <text evidence="1">The sequence shown here is derived from an EMBL/GenBank/DDBJ whole genome shotgun (WGS) entry which is preliminary data.</text>
</comment>
<evidence type="ECO:0000313" key="1">
    <source>
        <dbReference type="EMBL" id="MFC2974593.1"/>
    </source>
</evidence>
<accession>A0ABV7AZM0</accession>
<dbReference type="RefSeq" id="WP_377816845.1">
    <property type="nucleotide sequence ID" value="NZ_JBHRSJ010000035.1"/>
</dbReference>
<organism evidence="1 2">
    <name type="scientific">Azotobacter bryophylli</name>
    <dbReference type="NCBI Taxonomy" id="1986537"/>
    <lineage>
        <taxon>Bacteria</taxon>
        <taxon>Pseudomonadati</taxon>
        <taxon>Pseudomonadota</taxon>
        <taxon>Gammaproteobacteria</taxon>
        <taxon>Pseudomonadales</taxon>
        <taxon>Pseudomonadaceae</taxon>
        <taxon>Azotobacter</taxon>
    </lineage>
</organism>
<protein>
    <submittedName>
        <fullName evidence="1">Uncharacterized protein</fullName>
    </submittedName>
</protein>
<dbReference type="EMBL" id="JBHRSJ010000035">
    <property type="protein sequence ID" value="MFC2974593.1"/>
    <property type="molecule type" value="Genomic_DNA"/>
</dbReference>
<proteinExistence type="predicted"/>
<name>A0ABV7AZM0_9GAMM</name>
<gene>
    <name evidence="1" type="ORF">ACFOJE_20580</name>
</gene>
<sequence length="88" mass="10450">MATVTKHDLQFKYKWTSESPRFNGVPDSYFVDRNEGHEVLYYLNALSRDKRSIETALKAERLIKQHMPGSIQTAKNITKWLKDNWDKY</sequence>
<keyword evidence="2" id="KW-1185">Reference proteome</keyword>
<reference evidence="2" key="1">
    <citation type="journal article" date="2019" name="Int. J. Syst. Evol. Microbiol.">
        <title>The Global Catalogue of Microorganisms (GCM) 10K type strain sequencing project: providing services to taxonomists for standard genome sequencing and annotation.</title>
        <authorList>
            <consortium name="The Broad Institute Genomics Platform"/>
            <consortium name="The Broad Institute Genome Sequencing Center for Infectious Disease"/>
            <person name="Wu L."/>
            <person name="Ma J."/>
        </authorList>
    </citation>
    <scope>NUCLEOTIDE SEQUENCE [LARGE SCALE GENOMIC DNA]</scope>
    <source>
        <strain evidence="2">KCTC 62195</strain>
    </source>
</reference>
<evidence type="ECO:0000313" key="2">
    <source>
        <dbReference type="Proteomes" id="UP001595457"/>
    </source>
</evidence>
<dbReference type="Proteomes" id="UP001595457">
    <property type="component" value="Unassembled WGS sequence"/>
</dbReference>